<protein>
    <recommendedName>
        <fullName evidence="6">Excalibur calcium-binding domain-containing protein</fullName>
    </recommendedName>
</protein>
<feature type="region of interest" description="Disordered" evidence="1">
    <location>
        <begin position="89"/>
        <end position="153"/>
    </location>
</feature>
<proteinExistence type="predicted"/>
<dbReference type="EMBL" id="JBHSGK010000004">
    <property type="protein sequence ID" value="MFC4735968.1"/>
    <property type="molecule type" value="Genomic_DNA"/>
</dbReference>
<feature type="chain" id="PRO_5047146314" description="Excalibur calcium-binding domain-containing protein" evidence="3">
    <location>
        <begin position="26"/>
        <end position="185"/>
    </location>
</feature>
<keyword evidence="2" id="KW-0472">Membrane</keyword>
<organism evidence="4 5">
    <name type="scientific">Bacillus daqingensis</name>
    <dbReference type="NCBI Taxonomy" id="872396"/>
    <lineage>
        <taxon>Bacteria</taxon>
        <taxon>Bacillati</taxon>
        <taxon>Bacillota</taxon>
        <taxon>Bacilli</taxon>
        <taxon>Bacillales</taxon>
        <taxon>Bacillaceae</taxon>
        <taxon>Bacillus</taxon>
    </lineage>
</organism>
<sequence length="185" mass="20007">MMKKWFVTFTSAALIGFGGMSAAHADHEEGTVNCGDFETGQEVWEFWESHDYSSENDPEGLDGDSDGVPCESLTLDAGLEQTFLDHDAAMTGENGENGNGEGEETEETNNNGNNEEAEENHNNDNNNNDHNDADNNANHNDNNHDDEGNEMPATATSYPTIALMALLAAGAGGMMLMRRRTTATE</sequence>
<evidence type="ECO:0000313" key="5">
    <source>
        <dbReference type="Proteomes" id="UP001595896"/>
    </source>
</evidence>
<feature type="signal peptide" evidence="3">
    <location>
        <begin position="1"/>
        <end position="25"/>
    </location>
</feature>
<evidence type="ECO:0000313" key="4">
    <source>
        <dbReference type="EMBL" id="MFC4735968.1"/>
    </source>
</evidence>
<feature type="transmembrane region" description="Helical" evidence="2">
    <location>
        <begin position="158"/>
        <end position="177"/>
    </location>
</feature>
<feature type="compositionally biased region" description="Acidic residues" evidence="1">
    <location>
        <begin position="54"/>
        <end position="65"/>
    </location>
</feature>
<keyword evidence="2" id="KW-1133">Transmembrane helix</keyword>
<accession>A0ABV9NRD0</accession>
<keyword evidence="3" id="KW-0732">Signal</keyword>
<dbReference type="Proteomes" id="UP001595896">
    <property type="component" value="Unassembled WGS sequence"/>
</dbReference>
<keyword evidence="5" id="KW-1185">Reference proteome</keyword>
<feature type="region of interest" description="Disordered" evidence="1">
    <location>
        <begin position="51"/>
        <end position="72"/>
    </location>
</feature>
<dbReference type="RefSeq" id="WP_377908630.1">
    <property type="nucleotide sequence ID" value="NZ_JBHSGK010000004.1"/>
</dbReference>
<evidence type="ECO:0000256" key="2">
    <source>
        <dbReference type="SAM" id="Phobius"/>
    </source>
</evidence>
<evidence type="ECO:0000256" key="3">
    <source>
        <dbReference type="SAM" id="SignalP"/>
    </source>
</evidence>
<gene>
    <name evidence="4" type="ORF">ACFO4L_05150</name>
</gene>
<name>A0ABV9NRD0_9BACI</name>
<evidence type="ECO:0008006" key="6">
    <source>
        <dbReference type="Google" id="ProtNLM"/>
    </source>
</evidence>
<reference evidence="5" key="1">
    <citation type="journal article" date="2019" name="Int. J. Syst. Evol. Microbiol.">
        <title>The Global Catalogue of Microorganisms (GCM) 10K type strain sequencing project: providing services to taxonomists for standard genome sequencing and annotation.</title>
        <authorList>
            <consortium name="The Broad Institute Genomics Platform"/>
            <consortium name="The Broad Institute Genome Sequencing Center for Infectious Disease"/>
            <person name="Wu L."/>
            <person name="Ma J."/>
        </authorList>
    </citation>
    <scope>NUCLEOTIDE SEQUENCE [LARGE SCALE GENOMIC DNA]</scope>
    <source>
        <strain evidence="5">JCM 12165</strain>
    </source>
</reference>
<keyword evidence="2" id="KW-0812">Transmembrane</keyword>
<evidence type="ECO:0000256" key="1">
    <source>
        <dbReference type="SAM" id="MobiDB-lite"/>
    </source>
</evidence>
<feature type="compositionally biased region" description="Basic and acidic residues" evidence="1">
    <location>
        <begin position="119"/>
        <end position="133"/>
    </location>
</feature>
<comment type="caution">
    <text evidence="4">The sequence shown here is derived from an EMBL/GenBank/DDBJ whole genome shotgun (WGS) entry which is preliminary data.</text>
</comment>